<gene>
    <name evidence="1" type="ORF">CLUMA_CG010673</name>
</gene>
<evidence type="ECO:0000313" key="2">
    <source>
        <dbReference type="Proteomes" id="UP000183832"/>
    </source>
</evidence>
<evidence type="ECO:0000313" key="1">
    <source>
        <dbReference type="EMBL" id="CRK97278.1"/>
    </source>
</evidence>
<dbReference type="AlphaFoldDB" id="A0A1J1IE51"/>
<accession>A0A1J1IE51</accession>
<organism evidence="1 2">
    <name type="scientific">Clunio marinus</name>
    <dbReference type="NCBI Taxonomy" id="568069"/>
    <lineage>
        <taxon>Eukaryota</taxon>
        <taxon>Metazoa</taxon>
        <taxon>Ecdysozoa</taxon>
        <taxon>Arthropoda</taxon>
        <taxon>Hexapoda</taxon>
        <taxon>Insecta</taxon>
        <taxon>Pterygota</taxon>
        <taxon>Neoptera</taxon>
        <taxon>Endopterygota</taxon>
        <taxon>Diptera</taxon>
        <taxon>Nematocera</taxon>
        <taxon>Chironomoidea</taxon>
        <taxon>Chironomidae</taxon>
        <taxon>Clunio</taxon>
    </lineage>
</organism>
<dbReference type="Proteomes" id="UP000183832">
    <property type="component" value="Unassembled WGS sequence"/>
</dbReference>
<keyword evidence="2" id="KW-1185">Reference proteome</keyword>
<name>A0A1J1IE51_9DIPT</name>
<dbReference type="EMBL" id="CVRI01000047">
    <property type="protein sequence ID" value="CRK97278.1"/>
    <property type="molecule type" value="Genomic_DNA"/>
</dbReference>
<reference evidence="1 2" key="1">
    <citation type="submission" date="2015-04" db="EMBL/GenBank/DDBJ databases">
        <authorList>
            <person name="Syromyatnikov M.Y."/>
            <person name="Popov V.N."/>
        </authorList>
    </citation>
    <scope>NUCLEOTIDE SEQUENCE [LARGE SCALE GENOMIC DNA]</scope>
</reference>
<sequence length="69" mass="8150">MGFELQTGHVCIEKKLKSYRTPSVKVECIARSQRNQKVIKIKLTLFRNQPQFNCKESKKLPFNDFELFS</sequence>
<protein>
    <submittedName>
        <fullName evidence="1">CLUMA_CG010673, isoform A</fullName>
    </submittedName>
</protein>
<proteinExistence type="predicted"/>